<name>A0A480ATB9_9BURK</name>
<keyword evidence="3" id="KW-1185">Reference proteome</keyword>
<accession>A0A480ATB9</accession>
<evidence type="ECO:0000259" key="1">
    <source>
        <dbReference type="Pfam" id="PF08242"/>
    </source>
</evidence>
<dbReference type="InterPro" id="IPR013217">
    <property type="entry name" value="Methyltransf_12"/>
</dbReference>
<evidence type="ECO:0000313" key="3">
    <source>
        <dbReference type="Proteomes" id="UP000301751"/>
    </source>
</evidence>
<dbReference type="Pfam" id="PF08242">
    <property type="entry name" value="Methyltransf_12"/>
    <property type="match status" value="1"/>
</dbReference>
<dbReference type="RefSeq" id="WP_137732728.1">
    <property type="nucleotide sequence ID" value="NZ_BJCL01000004.1"/>
</dbReference>
<dbReference type="Gene3D" id="3.40.50.150">
    <property type="entry name" value="Vaccinia Virus protein VP39"/>
    <property type="match status" value="1"/>
</dbReference>
<feature type="domain" description="Methyltransferase type 12" evidence="1">
    <location>
        <begin position="58"/>
        <end position="151"/>
    </location>
</feature>
<reference evidence="3" key="1">
    <citation type="submission" date="2019-03" db="EMBL/GenBank/DDBJ databases">
        <title>Aquabacterium pictum sp.nov., the first bacteriochlorophyll a-containing freshwater bacterium in the genus Aquabacterium of the class Betaproteobacteria.</title>
        <authorList>
            <person name="Hirose S."/>
            <person name="Tank M."/>
            <person name="Hara E."/>
            <person name="Tamaki H."/>
            <person name="Takaichi S."/>
            <person name="Haruta S."/>
            <person name="Hanada S."/>
        </authorList>
    </citation>
    <scope>NUCLEOTIDE SEQUENCE [LARGE SCALE GENOMIC DNA]</scope>
    <source>
        <strain evidence="3">W35</strain>
    </source>
</reference>
<protein>
    <recommendedName>
        <fullName evidence="1">Methyltransferase type 12 domain-containing protein</fullName>
    </recommendedName>
</protein>
<comment type="caution">
    <text evidence="2">The sequence shown here is derived from an EMBL/GenBank/DDBJ whole genome shotgun (WGS) entry which is preliminary data.</text>
</comment>
<dbReference type="SUPFAM" id="SSF53335">
    <property type="entry name" value="S-adenosyl-L-methionine-dependent methyltransferases"/>
    <property type="match status" value="1"/>
</dbReference>
<dbReference type="Proteomes" id="UP000301751">
    <property type="component" value="Unassembled WGS sequence"/>
</dbReference>
<gene>
    <name evidence="2" type="ORF">AQPW35_20560</name>
</gene>
<dbReference type="InterPro" id="IPR029063">
    <property type="entry name" value="SAM-dependent_MTases_sf"/>
</dbReference>
<dbReference type="PANTHER" id="PTHR43861">
    <property type="entry name" value="TRANS-ACONITATE 2-METHYLTRANSFERASE-RELATED"/>
    <property type="match status" value="1"/>
</dbReference>
<proteinExistence type="predicted"/>
<dbReference type="AlphaFoldDB" id="A0A480ATB9"/>
<dbReference type="EMBL" id="BJCL01000004">
    <property type="protein sequence ID" value="GCL62975.1"/>
    <property type="molecule type" value="Genomic_DNA"/>
</dbReference>
<evidence type="ECO:0000313" key="2">
    <source>
        <dbReference type="EMBL" id="GCL62975.1"/>
    </source>
</evidence>
<dbReference type="OrthoDB" id="5642573at2"/>
<organism evidence="2 3">
    <name type="scientific">Pseudaquabacterium pictum</name>
    <dbReference type="NCBI Taxonomy" id="2315236"/>
    <lineage>
        <taxon>Bacteria</taxon>
        <taxon>Pseudomonadati</taxon>
        <taxon>Pseudomonadota</taxon>
        <taxon>Betaproteobacteria</taxon>
        <taxon>Burkholderiales</taxon>
        <taxon>Sphaerotilaceae</taxon>
        <taxon>Pseudaquabacterium</taxon>
    </lineage>
</organism>
<sequence length="224" mass="23673">MPLTTSTRPGLTAPAQAQARFWDRMARRYAAARIADPAGYETTLQRVAALLSPAQSVLEIGCGTGTTALRLAGGTRRMLATDVSAAMIAIARDKLAAQPVPQLRFGLAGAEDAADGAVHDTVLAFNVLHLLPDLDTALPAILAALKPGGRFISKTPCLREMHPAVPRLLVPLLRAVGLAPPVLVFDAAQLQASLVRQGLVIEAVERHGSGRKDMRVFIVARKPA</sequence>
<dbReference type="CDD" id="cd02440">
    <property type="entry name" value="AdoMet_MTases"/>
    <property type="match status" value="1"/>
</dbReference>